<reference evidence="2" key="1">
    <citation type="submission" date="2014-09" db="EMBL/GenBank/DDBJ databases">
        <authorList>
            <person name="Magalhaes I.L.F."/>
            <person name="Oliveira U."/>
            <person name="Santos F.R."/>
            <person name="Vidigal T.H.D.A."/>
            <person name="Brescovit A.D."/>
            <person name="Santos A.J."/>
        </authorList>
    </citation>
    <scope>NUCLEOTIDE SEQUENCE</scope>
    <source>
        <tissue evidence="2">Shoot tissue taken approximately 20 cm above the soil surface</tissue>
    </source>
</reference>
<accession>A0A0A9GIC0</accession>
<evidence type="ECO:0000313" key="2">
    <source>
        <dbReference type="EMBL" id="JAE22281.1"/>
    </source>
</evidence>
<protein>
    <submittedName>
        <fullName evidence="2">Uncharacterized protein</fullName>
    </submittedName>
</protein>
<keyword evidence="1" id="KW-0472">Membrane</keyword>
<reference evidence="2" key="2">
    <citation type="journal article" date="2015" name="Data Brief">
        <title>Shoot transcriptome of the giant reed, Arundo donax.</title>
        <authorList>
            <person name="Barrero R.A."/>
            <person name="Guerrero F.D."/>
            <person name="Moolhuijzen P."/>
            <person name="Goolsby J.A."/>
            <person name="Tidwell J."/>
            <person name="Bellgard S.E."/>
            <person name="Bellgard M.I."/>
        </authorList>
    </citation>
    <scope>NUCLEOTIDE SEQUENCE</scope>
    <source>
        <tissue evidence="2">Shoot tissue taken approximately 20 cm above the soil surface</tissue>
    </source>
</reference>
<keyword evidence="1" id="KW-1133">Transmembrane helix</keyword>
<dbReference type="EMBL" id="GBRH01175615">
    <property type="protein sequence ID" value="JAE22281.1"/>
    <property type="molecule type" value="Transcribed_RNA"/>
</dbReference>
<dbReference type="AlphaFoldDB" id="A0A0A9GIC0"/>
<name>A0A0A9GIC0_ARUDO</name>
<keyword evidence="1" id="KW-0812">Transmembrane</keyword>
<feature type="transmembrane region" description="Helical" evidence="1">
    <location>
        <begin position="20"/>
        <end position="39"/>
    </location>
</feature>
<sequence length="48" mass="5812">MLLFLYVEFHKFDLSELCRWGHIRLLIIISCYILTRNFIFSSISVFGR</sequence>
<proteinExistence type="predicted"/>
<evidence type="ECO:0000256" key="1">
    <source>
        <dbReference type="SAM" id="Phobius"/>
    </source>
</evidence>
<organism evidence="2">
    <name type="scientific">Arundo donax</name>
    <name type="common">Giant reed</name>
    <name type="synonym">Donax arundinaceus</name>
    <dbReference type="NCBI Taxonomy" id="35708"/>
    <lineage>
        <taxon>Eukaryota</taxon>
        <taxon>Viridiplantae</taxon>
        <taxon>Streptophyta</taxon>
        <taxon>Embryophyta</taxon>
        <taxon>Tracheophyta</taxon>
        <taxon>Spermatophyta</taxon>
        <taxon>Magnoliopsida</taxon>
        <taxon>Liliopsida</taxon>
        <taxon>Poales</taxon>
        <taxon>Poaceae</taxon>
        <taxon>PACMAD clade</taxon>
        <taxon>Arundinoideae</taxon>
        <taxon>Arundineae</taxon>
        <taxon>Arundo</taxon>
    </lineage>
</organism>